<dbReference type="GO" id="GO:0005737">
    <property type="term" value="C:cytoplasm"/>
    <property type="evidence" value="ECO:0007669"/>
    <property type="project" value="UniProtKB-SubCell"/>
</dbReference>
<dbReference type="UniPathway" id="UPA00241">
    <property type="reaction ID" value="UER00356"/>
</dbReference>
<dbReference type="OrthoDB" id="9812943at2"/>
<dbReference type="HAMAP" id="MF_00376">
    <property type="entry name" value="Dephospho_CoA_kinase"/>
    <property type="match status" value="1"/>
</dbReference>
<comment type="function">
    <text evidence="6">Catalyzes the phosphorylation of the 3'-hydroxyl group of dephosphocoenzyme A to form coenzyme A.</text>
</comment>
<evidence type="ECO:0000313" key="9">
    <source>
        <dbReference type="Proteomes" id="UP000069632"/>
    </source>
</evidence>
<keyword evidence="6 8" id="KW-0418">Kinase</keyword>
<keyword evidence="9" id="KW-1185">Reference proteome</keyword>
<evidence type="ECO:0000256" key="7">
    <source>
        <dbReference type="NCBIfam" id="TIGR00152"/>
    </source>
</evidence>
<comment type="catalytic activity">
    <reaction evidence="6">
        <text>3'-dephospho-CoA + ATP = ADP + CoA + H(+)</text>
        <dbReference type="Rhea" id="RHEA:18245"/>
        <dbReference type="ChEBI" id="CHEBI:15378"/>
        <dbReference type="ChEBI" id="CHEBI:30616"/>
        <dbReference type="ChEBI" id="CHEBI:57287"/>
        <dbReference type="ChEBI" id="CHEBI:57328"/>
        <dbReference type="ChEBI" id="CHEBI:456216"/>
        <dbReference type="EC" id="2.7.1.24"/>
    </reaction>
</comment>
<evidence type="ECO:0000313" key="8">
    <source>
        <dbReference type="EMBL" id="CZE46223.1"/>
    </source>
</evidence>
<dbReference type="Proteomes" id="UP000069632">
    <property type="component" value="Unassembled WGS sequence"/>
</dbReference>
<dbReference type="EC" id="2.7.1.24" evidence="6 7"/>
<evidence type="ECO:0000256" key="1">
    <source>
        <dbReference type="ARBA" id="ARBA00009018"/>
    </source>
</evidence>
<dbReference type="AlphaFoldDB" id="A0A128EBS9"/>
<protein>
    <recommendedName>
        <fullName evidence="6 7">Dephospho-CoA kinase</fullName>
        <ecNumber evidence="6 7">2.7.1.24</ecNumber>
    </recommendedName>
    <alternativeName>
        <fullName evidence="6">Dephosphocoenzyme A kinase</fullName>
    </alternativeName>
</protein>
<evidence type="ECO:0000256" key="4">
    <source>
        <dbReference type="ARBA" id="ARBA00022840"/>
    </source>
</evidence>
<dbReference type="EMBL" id="FIZP01000001">
    <property type="protein sequence ID" value="CZE46223.1"/>
    <property type="molecule type" value="Genomic_DNA"/>
</dbReference>
<accession>A0A128EBS9</accession>
<reference evidence="8 9" key="1">
    <citation type="submission" date="2016-02" db="EMBL/GenBank/DDBJ databases">
        <authorList>
            <consortium name="Pathogen Informatics"/>
        </authorList>
    </citation>
    <scope>NUCLEOTIDE SEQUENCE [LARGE SCALE GENOMIC DNA]</scope>
    <source>
        <strain evidence="8 9">RC20</strain>
    </source>
</reference>
<evidence type="ECO:0000256" key="6">
    <source>
        <dbReference type="HAMAP-Rule" id="MF_00376"/>
    </source>
</evidence>
<dbReference type="CDD" id="cd02022">
    <property type="entry name" value="DPCK"/>
    <property type="match status" value="1"/>
</dbReference>
<gene>
    <name evidence="6 8" type="primary">coaE</name>
    <name evidence="8" type="ORF">ERS672216_00259</name>
</gene>
<name>A0A128EBS9_9BACT</name>
<feature type="binding site" evidence="6">
    <location>
        <begin position="15"/>
        <end position="20"/>
    </location>
    <ligand>
        <name>ATP</name>
        <dbReference type="ChEBI" id="CHEBI:30616"/>
    </ligand>
</feature>
<dbReference type="GO" id="GO:0004140">
    <property type="term" value="F:dephospho-CoA kinase activity"/>
    <property type="evidence" value="ECO:0007669"/>
    <property type="project" value="UniProtKB-UniRule"/>
</dbReference>
<dbReference type="Gene3D" id="3.40.50.300">
    <property type="entry name" value="P-loop containing nucleotide triphosphate hydrolases"/>
    <property type="match status" value="1"/>
</dbReference>
<keyword evidence="5 6" id="KW-0173">Coenzyme A biosynthesis</keyword>
<comment type="subcellular location">
    <subcellularLocation>
        <location evidence="6">Cytoplasm</location>
    </subcellularLocation>
</comment>
<organism evidence="8 9">
    <name type="scientific">Campylobacter geochelonis</name>
    <dbReference type="NCBI Taxonomy" id="1780362"/>
    <lineage>
        <taxon>Bacteria</taxon>
        <taxon>Pseudomonadati</taxon>
        <taxon>Campylobacterota</taxon>
        <taxon>Epsilonproteobacteria</taxon>
        <taxon>Campylobacterales</taxon>
        <taxon>Campylobacteraceae</taxon>
        <taxon>Campylobacter</taxon>
    </lineage>
</organism>
<dbReference type="RefSeq" id="WP_075493979.1">
    <property type="nucleotide sequence ID" value="NZ_CP053844.1"/>
</dbReference>
<dbReference type="InterPro" id="IPR027417">
    <property type="entry name" value="P-loop_NTPase"/>
</dbReference>
<dbReference type="Pfam" id="PF01121">
    <property type="entry name" value="CoaE"/>
    <property type="match status" value="1"/>
</dbReference>
<dbReference type="SUPFAM" id="SSF52540">
    <property type="entry name" value="P-loop containing nucleoside triphosphate hydrolases"/>
    <property type="match status" value="1"/>
</dbReference>
<comment type="similarity">
    <text evidence="1 6">Belongs to the CoaE family.</text>
</comment>
<dbReference type="InterPro" id="IPR001977">
    <property type="entry name" value="Depp_CoAkinase"/>
</dbReference>
<dbReference type="PANTHER" id="PTHR10695:SF46">
    <property type="entry name" value="BIFUNCTIONAL COENZYME A SYNTHASE-RELATED"/>
    <property type="match status" value="1"/>
</dbReference>
<evidence type="ECO:0000256" key="3">
    <source>
        <dbReference type="ARBA" id="ARBA00022741"/>
    </source>
</evidence>
<dbReference type="GO" id="GO:0015937">
    <property type="term" value="P:coenzyme A biosynthetic process"/>
    <property type="evidence" value="ECO:0007669"/>
    <property type="project" value="UniProtKB-UniRule"/>
</dbReference>
<dbReference type="GO" id="GO:0005524">
    <property type="term" value="F:ATP binding"/>
    <property type="evidence" value="ECO:0007669"/>
    <property type="project" value="UniProtKB-UniRule"/>
</dbReference>
<keyword evidence="2 6" id="KW-0808">Transferase</keyword>
<dbReference type="PROSITE" id="PS51219">
    <property type="entry name" value="DPCK"/>
    <property type="match status" value="1"/>
</dbReference>
<keyword evidence="4 6" id="KW-0067">ATP-binding</keyword>
<evidence type="ECO:0000256" key="5">
    <source>
        <dbReference type="ARBA" id="ARBA00022993"/>
    </source>
</evidence>
<proteinExistence type="inferred from homology"/>
<evidence type="ECO:0000256" key="2">
    <source>
        <dbReference type="ARBA" id="ARBA00022679"/>
    </source>
</evidence>
<sequence length="203" mass="23214">MQKYNFGIVITGSIGSGKSTVCELLKQHGFCVIDADRINHEILNSSSKQIAEIFGDEFIKDGTVDRKKLGALVFNDKIALEKLENFLHPKIKEQILALASKLEAEKKPYFVDIPLFFERQSYEQFDKVLVVYAPQTTLISRVMKRNLLTKEAVLARLNLQLDIEKKRTLANFIIDNSADLEALKVEVEKFLHKIKEIYADIKI</sequence>
<dbReference type="NCBIfam" id="TIGR00152">
    <property type="entry name" value="dephospho-CoA kinase"/>
    <property type="match status" value="1"/>
</dbReference>
<keyword evidence="6" id="KW-0963">Cytoplasm</keyword>
<comment type="pathway">
    <text evidence="6">Cofactor biosynthesis; coenzyme A biosynthesis; CoA from (R)-pantothenate: step 5/5.</text>
</comment>
<keyword evidence="3 6" id="KW-0547">Nucleotide-binding</keyword>
<dbReference type="PANTHER" id="PTHR10695">
    <property type="entry name" value="DEPHOSPHO-COA KINASE-RELATED"/>
    <property type="match status" value="1"/>
</dbReference>